<evidence type="ECO:0000313" key="8">
    <source>
        <dbReference type="EMBL" id="MEQ2207143.1"/>
    </source>
</evidence>
<feature type="disulfide bond" evidence="5">
    <location>
        <begin position="44"/>
        <end position="87"/>
    </location>
</feature>
<feature type="transmembrane region" description="Helical" evidence="6">
    <location>
        <begin position="20"/>
        <end position="39"/>
    </location>
</feature>
<gene>
    <name evidence="8" type="ORF">XENOCAPTIV_007893</name>
</gene>
<evidence type="ECO:0000256" key="3">
    <source>
        <dbReference type="ARBA" id="ARBA00023157"/>
    </source>
</evidence>
<evidence type="ECO:0000256" key="5">
    <source>
        <dbReference type="PROSITE-ProRule" id="PRU00302"/>
    </source>
</evidence>
<name>A0ABV0RHR3_9TELE</name>
<keyword evidence="6" id="KW-0472">Membrane</keyword>
<keyword evidence="4" id="KW-0325">Glycoprotein</keyword>
<evidence type="ECO:0000313" key="9">
    <source>
        <dbReference type="Proteomes" id="UP001434883"/>
    </source>
</evidence>
<protein>
    <recommendedName>
        <fullName evidence="7">Sushi domain-containing protein</fullName>
    </recommendedName>
</protein>
<keyword evidence="2" id="KW-0677">Repeat</keyword>
<dbReference type="EMBL" id="JAHRIN010043922">
    <property type="protein sequence ID" value="MEQ2207143.1"/>
    <property type="molecule type" value="Genomic_DNA"/>
</dbReference>
<sequence>MVPVYSYYIQDLLFSSSFPILHVIVVLLNNIVTIIINIVTDVSCPIPPNILNGVITFAVMRQHGYKEKVKYSCNEHYTLEGEAEIQCQNTGNWSSKPVCRGES</sequence>
<comment type="caution">
    <text evidence="5">Lacks conserved residue(s) required for the propagation of feature annotation.</text>
</comment>
<keyword evidence="3 5" id="KW-1015">Disulfide bond</keyword>
<dbReference type="PROSITE" id="PS50923">
    <property type="entry name" value="SUSHI"/>
    <property type="match status" value="1"/>
</dbReference>
<dbReference type="InterPro" id="IPR000436">
    <property type="entry name" value="Sushi_SCR_CCP_dom"/>
</dbReference>
<feature type="domain" description="Sushi" evidence="7">
    <location>
        <begin position="42"/>
        <end position="101"/>
    </location>
</feature>
<keyword evidence="6" id="KW-1133">Transmembrane helix</keyword>
<organism evidence="8 9">
    <name type="scientific">Xenoophorus captivus</name>
    <dbReference type="NCBI Taxonomy" id="1517983"/>
    <lineage>
        <taxon>Eukaryota</taxon>
        <taxon>Metazoa</taxon>
        <taxon>Chordata</taxon>
        <taxon>Craniata</taxon>
        <taxon>Vertebrata</taxon>
        <taxon>Euteleostomi</taxon>
        <taxon>Actinopterygii</taxon>
        <taxon>Neopterygii</taxon>
        <taxon>Teleostei</taxon>
        <taxon>Neoteleostei</taxon>
        <taxon>Acanthomorphata</taxon>
        <taxon>Ovalentaria</taxon>
        <taxon>Atherinomorphae</taxon>
        <taxon>Cyprinodontiformes</taxon>
        <taxon>Goodeidae</taxon>
        <taxon>Xenoophorus</taxon>
    </lineage>
</organism>
<dbReference type="CDD" id="cd00033">
    <property type="entry name" value="CCP"/>
    <property type="match status" value="1"/>
</dbReference>
<reference evidence="8 9" key="1">
    <citation type="submission" date="2021-06" db="EMBL/GenBank/DDBJ databases">
        <authorList>
            <person name="Palmer J.M."/>
        </authorList>
    </citation>
    <scope>NUCLEOTIDE SEQUENCE [LARGE SCALE GENOMIC DNA]</scope>
    <source>
        <strain evidence="8 9">XC_2019</strain>
        <tissue evidence="8">Muscle</tissue>
    </source>
</reference>
<evidence type="ECO:0000256" key="4">
    <source>
        <dbReference type="ARBA" id="ARBA00023180"/>
    </source>
</evidence>
<dbReference type="SUPFAM" id="SSF57535">
    <property type="entry name" value="Complement control module/SCR domain"/>
    <property type="match status" value="1"/>
</dbReference>
<keyword evidence="1 5" id="KW-0768">Sushi</keyword>
<dbReference type="Proteomes" id="UP001434883">
    <property type="component" value="Unassembled WGS sequence"/>
</dbReference>
<evidence type="ECO:0000256" key="6">
    <source>
        <dbReference type="SAM" id="Phobius"/>
    </source>
</evidence>
<proteinExistence type="predicted"/>
<dbReference type="InterPro" id="IPR050350">
    <property type="entry name" value="Compl-Cell_Adhes-Reg"/>
</dbReference>
<accession>A0ABV0RHR3</accession>
<dbReference type="PANTHER" id="PTHR19325:SF549">
    <property type="entry name" value="BETA-2-GLYCOPROTEIN 1"/>
    <property type="match status" value="1"/>
</dbReference>
<dbReference type="SMART" id="SM00032">
    <property type="entry name" value="CCP"/>
    <property type="match status" value="1"/>
</dbReference>
<dbReference type="Gene3D" id="2.10.70.10">
    <property type="entry name" value="Complement Module, domain 1"/>
    <property type="match status" value="1"/>
</dbReference>
<dbReference type="Pfam" id="PF00084">
    <property type="entry name" value="Sushi"/>
    <property type="match status" value="1"/>
</dbReference>
<dbReference type="PANTHER" id="PTHR19325">
    <property type="entry name" value="COMPLEMENT COMPONENT-RELATED SUSHI DOMAIN-CONTAINING"/>
    <property type="match status" value="1"/>
</dbReference>
<dbReference type="InterPro" id="IPR035976">
    <property type="entry name" value="Sushi/SCR/CCP_sf"/>
</dbReference>
<evidence type="ECO:0000259" key="7">
    <source>
        <dbReference type="PROSITE" id="PS50923"/>
    </source>
</evidence>
<comment type="caution">
    <text evidence="8">The sequence shown here is derived from an EMBL/GenBank/DDBJ whole genome shotgun (WGS) entry which is preliminary data.</text>
</comment>
<keyword evidence="9" id="KW-1185">Reference proteome</keyword>
<evidence type="ECO:0000256" key="1">
    <source>
        <dbReference type="ARBA" id="ARBA00022659"/>
    </source>
</evidence>
<evidence type="ECO:0000256" key="2">
    <source>
        <dbReference type="ARBA" id="ARBA00022737"/>
    </source>
</evidence>
<keyword evidence="6" id="KW-0812">Transmembrane</keyword>